<sequence length="363" mass="42456">MKIYEQESIFYKLQKAQEDLVVKLIKEDTVNESINETRFVINGRSEELNFIAVSFAVGLVIFIILAGFIDERNITDNMFYQDDINLNFTAVLFAVGLIVLIVLTGFTGTTILTITMIAYNRYKLVLDPSTYRNLYIRRNIVIMLVLAWIIPLICLCPAIFQVWGNFGYVQELVTCNLTFDENSRLFRIFLLATRALMPCIVIIYLYSMIFRATHRSHQRLQCVNKKTFFSYEVRKHKNFKKEMRLTKMMMAIFIVFIISYFPCTISSIIDWNNTLSQNFHMYCVISVYIGSAVNPVVYGLMNKQFRKEYKKILTCSRFENDIKEGTSCSRVYVQNFKKIETIQVRLSFPLLTQEEVEKAQTLQ</sequence>
<evidence type="ECO:0000256" key="2">
    <source>
        <dbReference type="ARBA" id="ARBA00022692"/>
    </source>
</evidence>
<evidence type="ECO:0000256" key="8">
    <source>
        <dbReference type="RuleBase" id="RU000688"/>
    </source>
</evidence>
<feature type="transmembrane region" description="Helical" evidence="9">
    <location>
        <begin position="89"/>
        <end position="119"/>
    </location>
</feature>
<evidence type="ECO:0000256" key="3">
    <source>
        <dbReference type="ARBA" id="ARBA00022989"/>
    </source>
</evidence>
<dbReference type="InterPro" id="IPR017452">
    <property type="entry name" value="GPCR_Rhodpsn_7TM"/>
</dbReference>
<comment type="caution">
    <text evidence="11">The sequence shown here is derived from an EMBL/GenBank/DDBJ whole genome shotgun (WGS) entry which is preliminary data.</text>
</comment>
<gene>
    <name evidence="11" type="ORF">KUTeg_020222</name>
</gene>
<keyword evidence="7 8" id="KW-0807">Transducer</keyword>
<evidence type="ECO:0000256" key="5">
    <source>
        <dbReference type="ARBA" id="ARBA00023136"/>
    </source>
</evidence>
<comment type="similarity">
    <text evidence="8">Belongs to the G-protein coupled receptor 1 family.</text>
</comment>
<accession>A0ABQ9E7U6</accession>
<keyword evidence="6 8" id="KW-0675">Receptor</keyword>
<evidence type="ECO:0000313" key="12">
    <source>
        <dbReference type="Proteomes" id="UP001217089"/>
    </source>
</evidence>
<dbReference type="PROSITE" id="PS00237">
    <property type="entry name" value="G_PROTEIN_RECEP_F1_1"/>
    <property type="match status" value="1"/>
</dbReference>
<proteinExistence type="inferred from homology"/>
<comment type="subcellular location">
    <subcellularLocation>
        <location evidence="1">Membrane</location>
        <topology evidence="1">Multi-pass membrane protein</topology>
    </subcellularLocation>
</comment>
<protein>
    <recommendedName>
        <fullName evidence="10">G-protein coupled receptors family 1 profile domain-containing protein</fullName>
    </recommendedName>
</protein>
<dbReference type="Pfam" id="PF00001">
    <property type="entry name" value="7tm_1"/>
    <property type="match status" value="1"/>
</dbReference>
<name>A0ABQ9E7U6_TEGGR</name>
<keyword evidence="12" id="KW-1185">Reference proteome</keyword>
<keyword evidence="5 9" id="KW-0472">Membrane</keyword>
<dbReference type="SUPFAM" id="SSF81321">
    <property type="entry name" value="Family A G protein-coupled receptor-like"/>
    <property type="match status" value="1"/>
</dbReference>
<reference evidence="11 12" key="1">
    <citation type="submission" date="2022-12" db="EMBL/GenBank/DDBJ databases">
        <title>Chromosome-level genome of Tegillarca granosa.</title>
        <authorList>
            <person name="Kim J."/>
        </authorList>
    </citation>
    <scope>NUCLEOTIDE SEQUENCE [LARGE SCALE GENOMIC DNA]</scope>
    <source>
        <strain evidence="11">Teg-2019</strain>
        <tissue evidence="11">Adductor muscle</tissue>
    </source>
</reference>
<dbReference type="Gene3D" id="1.20.1070.10">
    <property type="entry name" value="Rhodopsin 7-helix transmembrane proteins"/>
    <property type="match status" value="1"/>
</dbReference>
<evidence type="ECO:0000313" key="11">
    <source>
        <dbReference type="EMBL" id="KAJ8301235.1"/>
    </source>
</evidence>
<organism evidence="11 12">
    <name type="scientific">Tegillarca granosa</name>
    <name type="common">Malaysian cockle</name>
    <name type="synonym">Anadara granosa</name>
    <dbReference type="NCBI Taxonomy" id="220873"/>
    <lineage>
        <taxon>Eukaryota</taxon>
        <taxon>Metazoa</taxon>
        <taxon>Spiralia</taxon>
        <taxon>Lophotrochozoa</taxon>
        <taxon>Mollusca</taxon>
        <taxon>Bivalvia</taxon>
        <taxon>Autobranchia</taxon>
        <taxon>Pteriomorphia</taxon>
        <taxon>Arcoida</taxon>
        <taxon>Arcoidea</taxon>
        <taxon>Arcidae</taxon>
        <taxon>Tegillarca</taxon>
    </lineage>
</organism>
<dbReference type="Proteomes" id="UP001217089">
    <property type="component" value="Unassembled WGS sequence"/>
</dbReference>
<feature type="transmembrane region" description="Helical" evidence="9">
    <location>
        <begin position="140"/>
        <end position="164"/>
    </location>
</feature>
<feature type="transmembrane region" description="Helical" evidence="9">
    <location>
        <begin position="279"/>
        <end position="301"/>
    </location>
</feature>
<dbReference type="InterPro" id="IPR000276">
    <property type="entry name" value="GPCR_Rhodpsn"/>
</dbReference>
<dbReference type="PANTHER" id="PTHR24240">
    <property type="entry name" value="OPSIN"/>
    <property type="match status" value="1"/>
</dbReference>
<dbReference type="PROSITE" id="PS50262">
    <property type="entry name" value="G_PROTEIN_RECEP_F1_2"/>
    <property type="match status" value="1"/>
</dbReference>
<feature type="transmembrane region" description="Helical" evidence="9">
    <location>
        <begin position="245"/>
        <end position="267"/>
    </location>
</feature>
<keyword evidence="4 8" id="KW-0297">G-protein coupled receptor</keyword>
<evidence type="ECO:0000256" key="4">
    <source>
        <dbReference type="ARBA" id="ARBA00023040"/>
    </source>
</evidence>
<evidence type="ECO:0000256" key="7">
    <source>
        <dbReference type="ARBA" id="ARBA00023224"/>
    </source>
</evidence>
<dbReference type="SMART" id="SM01381">
    <property type="entry name" value="7TM_GPCR_Srsx"/>
    <property type="match status" value="1"/>
</dbReference>
<feature type="transmembrane region" description="Helical" evidence="9">
    <location>
        <begin position="48"/>
        <end position="69"/>
    </location>
</feature>
<keyword evidence="3 9" id="KW-1133">Transmembrane helix</keyword>
<evidence type="ECO:0000259" key="10">
    <source>
        <dbReference type="PROSITE" id="PS50262"/>
    </source>
</evidence>
<keyword evidence="2 8" id="KW-0812">Transmembrane</keyword>
<feature type="domain" description="G-protein coupled receptors family 1 profile" evidence="10">
    <location>
        <begin position="109"/>
        <end position="298"/>
    </location>
</feature>
<dbReference type="PRINTS" id="PR00237">
    <property type="entry name" value="GPCRRHODOPSN"/>
</dbReference>
<evidence type="ECO:0000256" key="6">
    <source>
        <dbReference type="ARBA" id="ARBA00023170"/>
    </source>
</evidence>
<evidence type="ECO:0000256" key="9">
    <source>
        <dbReference type="SAM" id="Phobius"/>
    </source>
</evidence>
<dbReference type="EMBL" id="JARBDR010000918">
    <property type="protein sequence ID" value="KAJ8301235.1"/>
    <property type="molecule type" value="Genomic_DNA"/>
</dbReference>
<dbReference type="InterPro" id="IPR050125">
    <property type="entry name" value="GPCR_opsins"/>
</dbReference>
<evidence type="ECO:0000256" key="1">
    <source>
        <dbReference type="ARBA" id="ARBA00004141"/>
    </source>
</evidence>
<feature type="transmembrane region" description="Helical" evidence="9">
    <location>
        <begin position="184"/>
        <end position="206"/>
    </location>
</feature>